<feature type="compositionally biased region" description="Low complexity" evidence="1">
    <location>
        <begin position="59"/>
        <end position="87"/>
    </location>
</feature>
<reference evidence="2" key="1">
    <citation type="journal article" date="2023" name="Mol. Phylogenet. Evol.">
        <title>Genome-scale phylogeny and comparative genomics of the fungal order Sordariales.</title>
        <authorList>
            <person name="Hensen N."/>
            <person name="Bonometti L."/>
            <person name="Westerberg I."/>
            <person name="Brannstrom I.O."/>
            <person name="Guillou S."/>
            <person name="Cros-Aarteil S."/>
            <person name="Calhoun S."/>
            <person name="Haridas S."/>
            <person name="Kuo A."/>
            <person name="Mondo S."/>
            <person name="Pangilinan J."/>
            <person name="Riley R."/>
            <person name="LaButti K."/>
            <person name="Andreopoulos B."/>
            <person name="Lipzen A."/>
            <person name="Chen C."/>
            <person name="Yan M."/>
            <person name="Daum C."/>
            <person name="Ng V."/>
            <person name="Clum A."/>
            <person name="Steindorff A."/>
            <person name="Ohm R.A."/>
            <person name="Martin F."/>
            <person name="Silar P."/>
            <person name="Natvig D.O."/>
            <person name="Lalanne C."/>
            <person name="Gautier V."/>
            <person name="Ament-Velasquez S.L."/>
            <person name="Kruys A."/>
            <person name="Hutchinson M.I."/>
            <person name="Powell A.J."/>
            <person name="Barry K."/>
            <person name="Miller A.N."/>
            <person name="Grigoriev I.V."/>
            <person name="Debuchy R."/>
            <person name="Gladieux P."/>
            <person name="Hiltunen Thoren M."/>
            <person name="Johannesson H."/>
        </authorList>
    </citation>
    <scope>NUCLEOTIDE SEQUENCE</scope>
    <source>
        <strain evidence="2">CBS 892.96</strain>
    </source>
</reference>
<accession>A0AAN6W1Z7</accession>
<evidence type="ECO:0000256" key="1">
    <source>
        <dbReference type="SAM" id="MobiDB-lite"/>
    </source>
</evidence>
<dbReference type="AlphaFoldDB" id="A0AAN6W1Z7"/>
<dbReference type="Proteomes" id="UP001302321">
    <property type="component" value="Unassembled WGS sequence"/>
</dbReference>
<evidence type="ECO:0000313" key="2">
    <source>
        <dbReference type="EMBL" id="KAK4173954.1"/>
    </source>
</evidence>
<keyword evidence="3" id="KW-1185">Reference proteome</keyword>
<proteinExistence type="predicted"/>
<name>A0AAN6W1Z7_9PEZI</name>
<reference evidence="2" key="2">
    <citation type="submission" date="2023-05" db="EMBL/GenBank/DDBJ databases">
        <authorList>
            <consortium name="Lawrence Berkeley National Laboratory"/>
            <person name="Steindorff A."/>
            <person name="Hensen N."/>
            <person name="Bonometti L."/>
            <person name="Westerberg I."/>
            <person name="Brannstrom I.O."/>
            <person name="Guillou S."/>
            <person name="Cros-Aarteil S."/>
            <person name="Calhoun S."/>
            <person name="Haridas S."/>
            <person name="Kuo A."/>
            <person name="Mondo S."/>
            <person name="Pangilinan J."/>
            <person name="Riley R."/>
            <person name="Labutti K."/>
            <person name="Andreopoulos B."/>
            <person name="Lipzen A."/>
            <person name="Chen C."/>
            <person name="Yanf M."/>
            <person name="Daum C."/>
            <person name="Ng V."/>
            <person name="Clum A."/>
            <person name="Ohm R."/>
            <person name="Martin F."/>
            <person name="Silar P."/>
            <person name="Natvig D."/>
            <person name="Lalanne C."/>
            <person name="Gautier V."/>
            <person name="Ament-Velasquez S.L."/>
            <person name="Kruys A."/>
            <person name="Hutchinson M.I."/>
            <person name="Powell A.J."/>
            <person name="Barry K."/>
            <person name="Miller A.N."/>
            <person name="Grigoriev I.V."/>
            <person name="Debuchy R."/>
            <person name="Gladieux P."/>
            <person name="Thoren M.H."/>
            <person name="Johannesson H."/>
        </authorList>
    </citation>
    <scope>NUCLEOTIDE SEQUENCE</scope>
    <source>
        <strain evidence="2">CBS 892.96</strain>
    </source>
</reference>
<feature type="region of interest" description="Disordered" evidence="1">
    <location>
        <begin position="25"/>
        <end position="87"/>
    </location>
</feature>
<evidence type="ECO:0000313" key="3">
    <source>
        <dbReference type="Proteomes" id="UP001302321"/>
    </source>
</evidence>
<sequence>MAASSTSSPNPNRFSFRNPFHFFISSSSTNTNNDDNSRPNSRPNSPISPGFWSSLYRKTSSTSTTTSNNMSDSSTTPPPLSISSSPATSVDSYFPSIVTPADNNTNLKPATTPCTCGSSTSSLSSSTSSLCPPAPPRRHVTAPVIHVQPPVPGRKQIRVDPLSTQFPAPVAEASLEEMLARKPGRWSLTHYVKNAKVVAEREVVVVDDAEKKRREMEEVKRELRRLASGL</sequence>
<gene>
    <name evidence="2" type="ORF">QBC36DRAFT_49166</name>
</gene>
<dbReference type="EMBL" id="MU866310">
    <property type="protein sequence ID" value="KAK4173954.1"/>
    <property type="molecule type" value="Genomic_DNA"/>
</dbReference>
<protein>
    <submittedName>
        <fullName evidence="2">Uncharacterized protein</fullName>
    </submittedName>
</protein>
<organism evidence="2 3">
    <name type="scientific">Triangularia setosa</name>
    <dbReference type="NCBI Taxonomy" id="2587417"/>
    <lineage>
        <taxon>Eukaryota</taxon>
        <taxon>Fungi</taxon>
        <taxon>Dikarya</taxon>
        <taxon>Ascomycota</taxon>
        <taxon>Pezizomycotina</taxon>
        <taxon>Sordariomycetes</taxon>
        <taxon>Sordariomycetidae</taxon>
        <taxon>Sordariales</taxon>
        <taxon>Podosporaceae</taxon>
        <taxon>Triangularia</taxon>
    </lineage>
</organism>
<comment type="caution">
    <text evidence="2">The sequence shown here is derived from an EMBL/GenBank/DDBJ whole genome shotgun (WGS) entry which is preliminary data.</text>
</comment>
<feature type="compositionally biased region" description="Low complexity" evidence="1">
    <location>
        <begin position="25"/>
        <end position="49"/>
    </location>
</feature>